<keyword evidence="1" id="KW-1133">Transmembrane helix</keyword>
<keyword evidence="3" id="KW-1185">Reference proteome</keyword>
<evidence type="ECO:0000313" key="3">
    <source>
        <dbReference type="Proteomes" id="UP001172457"/>
    </source>
</evidence>
<proteinExistence type="predicted"/>
<keyword evidence="1" id="KW-0812">Transmembrane</keyword>
<dbReference type="AlphaFoldDB" id="A0AA38WP83"/>
<feature type="transmembrane region" description="Helical" evidence="1">
    <location>
        <begin position="14"/>
        <end position="37"/>
    </location>
</feature>
<dbReference type="Proteomes" id="UP001172457">
    <property type="component" value="Chromosome 3"/>
</dbReference>
<evidence type="ECO:0000313" key="2">
    <source>
        <dbReference type="EMBL" id="KAJ9556939.1"/>
    </source>
</evidence>
<dbReference type="EMBL" id="JARYMX010000003">
    <property type="protein sequence ID" value="KAJ9556939.1"/>
    <property type="molecule type" value="Genomic_DNA"/>
</dbReference>
<comment type="caution">
    <text evidence="2">The sequence shown here is derived from an EMBL/GenBank/DDBJ whole genome shotgun (WGS) entry which is preliminary data.</text>
</comment>
<evidence type="ECO:0000256" key="1">
    <source>
        <dbReference type="SAM" id="Phobius"/>
    </source>
</evidence>
<gene>
    <name evidence="2" type="ORF">OSB04_011553</name>
</gene>
<sequence length="122" mass="13210">MASTCEQVEQGGSLFGFLGLIDIGCITSIFGMFLLLITHRGSGVSYMTFGSSLIRSAGFTKNSTVAENEVGCFPDGVWNAILHDLVHHRYSGDLRKQLFFAGGVNNGCRESSQTVKTKIQVQ</sequence>
<accession>A0AA38WP83</accession>
<protein>
    <submittedName>
        <fullName evidence="2">Uncharacterized protein</fullName>
    </submittedName>
</protein>
<reference evidence="2" key="1">
    <citation type="submission" date="2023-03" db="EMBL/GenBank/DDBJ databases">
        <title>Chromosome-scale reference genome and RAD-based genetic map of yellow starthistle (Centaurea solstitialis) reveal putative structural variation and QTLs associated with invader traits.</title>
        <authorList>
            <person name="Reatini B."/>
            <person name="Cang F.A."/>
            <person name="Jiang Q."/>
            <person name="Mckibben M.T.W."/>
            <person name="Barker M.S."/>
            <person name="Rieseberg L.H."/>
            <person name="Dlugosch K.M."/>
        </authorList>
    </citation>
    <scope>NUCLEOTIDE SEQUENCE</scope>
    <source>
        <strain evidence="2">CAN-66</strain>
        <tissue evidence="2">Leaf</tissue>
    </source>
</reference>
<name>A0AA38WP83_9ASTR</name>
<keyword evidence="1" id="KW-0472">Membrane</keyword>
<organism evidence="2 3">
    <name type="scientific">Centaurea solstitialis</name>
    <name type="common">yellow star-thistle</name>
    <dbReference type="NCBI Taxonomy" id="347529"/>
    <lineage>
        <taxon>Eukaryota</taxon>
        <taxon>Viridiplantae</taxon>
        <taxon>Streptophyta</taxon>
        <taxon>Embryophyta</taxon>
        <taxon>Tracheophyta</taxon>
        <taxon>Spermatophyta</taxon>
        <taxon>Magnoliopsida</taxon>
        <taxon>eudicotyledons</taxon>
        <taxon>Gunneridae</taxon>
        <taxon>Pentapetalae</taxon>
        <taxon>asterids</taxon>
        <taxon>campanulids</taxon>
        <taxon>Asterales</taxon>
        <taxon>Asteraceae</taxon>
        <taxon>Carduoideae</taxon>
        <taxon>Cardueae</taxon>
        <taxon>Centaureinae</taxon>
        <taxon>Centaurea</taxon>
    </lineage>
</organism>